<dbReference type="EMBL" id="JANBUM010000063">
    <property type="protein sequence ID" value="KAJ2786412.1"/>
    <property type="molecule type" value="Genomic_DNA"/>
</dbReference>
<dbReference type="Proteomes" id="UP001140172">
    <property type="component" value="Unassembled WGS sequence"/>
</dbReference>
<sequence>MDNSNTKAPPKVRRHETDSFLARAASTEAPDGTGAEGATNSSADALPGSPSPGLVYGGWAGQAMMGVGGNSFAGAVPVHRSVSRRSSVVSTASASFFDRSFFSTPESRIVDNGKKTTLAYATLMLNIYNNISLDLKAAVDTNRKIVVQTVASKNKVSQMAPDLSRVHADIEDAVCTTTGIGQIAEFRSIKDLLCHSLQVFEEIKRKTSQDSRR</sequence>
<name>A0A9W8HP37_9FUNG</name>
<evidence type="ECO:0000313" key="2">
    <source>
        <dbReference type="EMBL" id="KAJ2786412.1"/>
    </source>
</evidence>
<dbReference type="Pfam" id="PF10167">
    <property type="entry name" value="BORCS8"/>
    <property type="match status" value="1"/>
</dbReference>
<evidence type="ECO:0000313" key="3">
    <source>
        <dbReference type="Proteomes" id="UP001140172"/>
    </source>
</evidence>
<gene>
    <name evidence="2" type="ORF">GGI15_001545</name>
</gene>
<keyword evidence="3" id="KW-1185">Reference proteome</keyword>
<evidence type="ECO:0000256" key="1">
    <source>
        <dbReference type="SAM" id="MobiDB-lite"/>
    </source>
</evidence>
<organism evidence="2 3">
    <name type="scientific">Coemansia interrupta</name>
    <dbReference type="NCBI Taxonomy" id="1126814"/>
    <lineage>
        <taxon>Eukaryota</taxon>
        <taxon>Fungi</taxon>
        <taxon>Fungi incertae sedis</taxon>
        <taxon>Zoopagomycota</taxon>
        <taxon>Kickxellomycotina</taxon>
        <taxon>Kickxellomycetes</taxon>
        <taxon>Kickxellales</taxon>
        <taxon>Kickxellaceae</taxon>
        <taxon>Coemansia</taxon>
    </lineage>
</organism>
<dbReference type="InterPro" id="IPR019320">
    <property type="entry name" value="BORCS8"/>
</dbReference>
<feature type="region of interest" description="Disordered" evidence="1">
    <location>
        <begin position="1"/>
        <end position="47"/>
    </location>
</feature>
<reference evidence="2" key="1">
    <citation type="submission" date="2022-07" db="EMBL/GenBank/DDBJ databases">
        <title>Phylogenomic reconstructions and comparative analyses of Kickxellomycotina fungi.</title>
        <authorList>
            <person name="Reynolds N.K."/>
            <person name="Stajich J.E."/>
            <person name="Barry K."/>
            <person name="Grigoriev I.V."/>
            <person name="Crous P."/>
            <person name="Smith M.E."/>
        </authorList>
    </citation>
    <scope>NUCLEOTIDE SEQUENCE</scope>
    <source>
        <strain evidence="2">BCRC 34489</strain>
    </source>
</reference>
<accession>A0A9W8HP37</accession>
<proteinExistence type="predicted"/>
<dbReference type="AlphaFoldDB" id="A0A9W8HP37"/>
<dbReference type="OrthoDB" id="5593082at2759"/>
<protein>
    <submittedName>
        <fullName evidence="2">Uncharacterized protein</fullName>
    </submittedName>
</protein>
<comment type="caution">
    <text evidence="2">The sequence shown here is derived from an EMBL/GenBank/DDBJ whole genome shotgun (WGS) entry which is preliminary data.</text>
</comment>